<dbReference type="Proteomes" id="UP000295087">
    <property type="component" value="Unassembled WGS sequence"/>
</dbReference>
<name>A0A4R6PSB3_NOCIG</name>
<dbReference type="EMBL" id="SNXK01000001">
    <property type="protein sequence ID" value="TDP41618.1"/>
    <property type="molecule type" value="Genomic_DNA"/>
</dbReference>
<comment type="caution">
    <text evidence="1">The sequence shown here is derived from an EMBL/GenBank/DDBJ whole genome shotgun (WGS) entry which is preliminary data.</text>
</comment>
<protein>
    <submittedName>
        <fullName evidence="1">3-hydroxyacyl-[acyl-carrier-protein] dehydratase</fullName>
    </submittedName>
</protein>
<sequence>MRFHLVDRIDTIEPWARVEAVKRTSSSESYWSTTAFGSLMPLSIQLEVLAQSLAWLIYLSTDRRQRAVLLSVGAMTTRSAIVPGDDVVASVEILSRGDTIVAGGRLLVGESVVFEVDDLMCGLVDADMLEDAASVRMREELLRSGVRS</sequence>
<gene>
    <name evidence="1" type="ORF">DFR75_101721</name>
</gene>
<dbReference type="Gene3D" id="3.10.129.10">
    <property type="entry name" value="Hotdog Thioesterase"/>
    <property type="match status" value="1"/>
</dbReference>
<reference evidence="1 2" key="1">
    <citation type="submission" date="2019-03" db="EMBL/GenBank/DDBJ databases">
        <title>Genomic Encyclopedia of Type Strains, Phase IV (KMG-IV): sequencing the most valuable type-strain genomes for metagenomic binning, comparative biology and taxonomic classification.</title>
        <authorList>
            <person name="Goeker M."/>
        </authorList>
    </citation>
    <scope>NUCLEOTIDE SEQUENCE [LARGE SCALE GENOMIC DNA]</scope>
    <source>
        <strain evidence="1 2">DSM 44496</strain>
    </source>
</reference>
<accession>A0A4R6PSB3</accession>
<keyword evidence="2" id="KW-1185">Reference proteome</keyword>
<dbReference type="AlphaFoldDB" id="A0A4R6PSB3"/>
<evidence type="ECO:0000313" key="2">
    <source>
        <dbReference type="Proteomes" id="UP000295087"/>
    </source>
</evidence>
<dbReference type="SUPFAM" id="SSF54637">
    <property type="entry name" value="Thioesterase/thiol ester dehydrase-isomerase"/>
    <property type="match status" value="1"/>
</dbReference>
<evidence type="ECO:0000313" key="1">
    <source>
        <dbReference type="EMBL" id="TDP41618.1"/>
    </source>
</evidence>
<dbReference type="InterPro" id="IPR029069">
    <property type="entry name" value="HotDog_dom_sf"/>
</dbReference>
<dbReference type="RefSeq" id="WP_067492664.1">
    <property type="nucleotide sequence ID" value="NZ_SNXK01000001.1"/>
</dbReference>
<proteinExistence type="predicted"/>
<organism evidence="1 2">
    <name type="scientific">Nocardia ignorata</name>
    <dbReference type="NCBI Taxonomy" id="145285"/>
    <lineage>
        <taxon>Bacteria</taxon>
        <taxon>Bacillati</taxon>
        <taxon>Actinomycetota</taxon>
        <taxon>Actinomycetes</taxon>
        <taxon>Mycobacteriales</taxon>
        <taxon>Nocardiaceae</taxon>
        <taxon>Nocardia</taxon>
    </lineage>
</organism>